<evidence type="ECO:0000256" key="1">
    <source>
        <dbReference type="ARBA" id="ARBA00022460"/>
    </source>
</evidence>
<dbReference type="PANTHER" id="PTHR12236:SF79">
    <property type="entry name" value="CUTICULAR PROTEIN 50CB-RELATED"/>
    <property type="match status" value="1"/>
</dbReference>
<dbReference type="EMBL" id="VIIS01001616">
    <property type="protein sequence ID" value="KAF0295507.1"/>
    <property type="molecule type" value="Genomic_DNA"/>
</dbReference>
<gene>
    <name evidence="4" type="primary">CUO8_3</name>
    <name evidence="4" type="ORF">FJT64_007063</name>
</gene>
<evidence type="ECO:0000313" key="5">
    <source>
        <dbReference type="Proteomes" id="UP000440578"/>
    </source>
</evidence>
<dbReference type="OrthoDB" id="6510765at2759"/>
<organism evidence="4 5">
    <name type="scientific">Amphibalanus amphitrite</name>
    <name type="common">Striped barnacle</name>
    <name type="synonym">Balanus amphitrite</name>
    <dbReference type="NCBI Taxonomy" id="1232801"/>
    <lineage>
        <taxon>Eukaryota</taxon>
        <taxon>Metazoa</taxon>
        <taxon>Ecdysozoa</taxon>
        <taxon>Arthropoda</taxon>
        <taxon>Crustacea</taxon>
        <taxon>Multicrustacea</taxon>
        <taxon>Cirripedia</taxon>
        <taxon>Thoracica</taxon>
        <taxon>Thoracicalcarea</taxon>
        <taxon>Balanomorpha</taxon>
        <taxon>Balanoidea</taxon>
        <taxon>Balanidae</taxon>
        <taxon>Amphibalaninae</taxon>
        <taxon>Amphibalanus</taxon>
    </lineage>
</organism>
<name>A0A6A4VGD4_AMPAM</name>
<keyword evidence="5" id="KW-1185">Reference proteome</keyword>
<dbReference type="GO" id="GO:0005615">
    <property type="term" value="C:extracellular space"/>
    <property type="evidence" value="ECO:0007669"/>
    <property type="project" value="TreeGrafter"/>
</dbReference>
<dbReference type="PANTHER" id="PTHR12236">
    <property type="entry name" value="STRUCTURAL CONTITUENT OF CUTICLE"/>
    <property type="match status" value="1"/>
</dbReference>
<feature type="region of interest" description="Disordered" evidence="3">
    <location>
        <begin position="1"/>
        <end position="29"/>
    </location>
</feature>
<accession>A0A6A4VGD4</accession>
<dbReference type="InterPro" id="IPR051217">
    <property type="entry name" value="Insect_Cuticle_Struc_Prot"/>
</dbReference>
<dbReference type="AlphaFoldDB" id="A0A6A4VGD4"/>
<reference evidence="4 5" key="1">
    <citation type="submission" date="2019-07" db="EMBL/GenBank/DDBJ databases">
        <title>Draft genome assembly of a fouling barnacle, Amphibalanus amphitrite (Darwin, 1854): The first reference genome for Thecostraca.</title>
        <authorList>
            <person name="Kim W."/>
        </authorList>
    </citation>
    <scope>NUCLEOTIDE SEQUENCE [LARGE SCALE GENOMIC DNA]</scope>
    <source>
        <strain evidence="4">SNU_AA5</strain>
        <tissue evidence="4">Soma without cirri and trophi</tissue>
    </source>
</reference>
<evidence type="ECO:0000313" key="4">
    <source>
        <dbReference type="EMBL" id="KAF0295507.1"/>
    </source>
</evidence>
<feature type="region of interest" description="Disordered" evidence="3">
    <location>
        <begin position="186"/>
        <end position="206"/>
    </location>
</feature>
<evidence type="ECO:0000256" key="2">
    <source>
        <dbReference type="PROSITE-ProRule" id="PRU00497"/>
    </source>
</evidence>
<proteinExistence type="predicted"/>
<dbReference type="InterPro" id="IPR000618">
    <property type="entry name" value="Insect_cuticle"/>
</dbReference>
<dbReference type="GO" id="GO:0042302">
    <property type="term" value="F:structural constituent of cuticle"/>
    <property type="evidence" value="ECO:0007669"/>
    <property type="project" value="UniProtKB-UniRule"/>
</dbReference>
<dbReference type="PROSITE" id="PS00233">
    <property type="entry name" value="CHIT_BIND_RR_1"/>
    <property type="match status" value="1"/>
</dbReference>
<dbReference type="PRINTS" id="PR01217">
    <property type="entry name" value="PRICHEXTENSN"/>
</dbReference>
<dbReference type="Proteomes" id="UP000440578">
    <property type="component" value="Unassembled WGS sequence"/>
</dbReference>
<sequence length="206" mass="22476">MAAPPERRGRDPRPCRPDHLYNGDGGTARHQFCSIPGSHRTTMKVFIVAAVLAVAAAAPAPGHPRVQAGPAPYKPAPAYKPAPYHPAPAYKPAPYHPEPQYKEEPKPFAYDYAVNDHYTGTNFAKKEESDGHNTQGYYSVALPDGRTQHVKYVADHYGGFNAEVTYEGEAQYPEYHPAPAYKPAPYKPAPAPYKPAPAPTSLPRAC</sequence>
<dbReference type="InterPro" id="IPR031311">
    <property type="entry name" value="CHIT_BIND_RR_consensus"/>
</dbReference>
<keyword evidence="1 2" id="KW-0193">Cuticle</keyword>
<dbReference type="PROSITE" id="PS51155">
    <property type="entry name" value="CHIT_BIND_RR_2"/>
    <property type="match status" value="1"/>
</dbReference>
<protein>
    <submittedName>
        <fullName evidence="4">Cuticle protein 8</fullName>
    </submittedName>
</protein>
<dbReference type="Pfam" id="PF00379">
    <property type="entry name" value="Chitin_bind_4"/>
    <property type="match status" value="1"/>
</dbReference>
<dbReference type="GO" id="GO:0031012">
    <property type="term" value="C:extracellular matrix"/>
    <property type="evidence" value="ECO:0007669"/>
    <property type="project" value="TreeGrafter"/>
</dbReference>
<comment type="caution">
    <text evidence="4">The sequence shown here is derived from an EMBL/GenBank/DDBJ whole genome shotgun (WGS) entry which is preliminary data.</text>
</comment>
<evidence type="ECO:0000256" key="3">
    <source>
        <dbReference type="SAM" id="MobiDB-lite"/>
    </source>
</evidence>
<feature type="compositionally biased region" description="Pro residues" evidence="3">
    <location>
        <begin position="186"/>
        <end position="200"/>
    </location>
</feature>
<feature type="compositionally biased region" description="Basic and acidic residues" evidence="3">
    <location>
        <begin position="1"/>
        <end position="21"/>
    </location>
</feature>